<organism evidence="2 3">
    <name type="scientific">Caldanaerobius fijiensis DSM 17918</name>
    <dbReference type="NCBI Taxonomy" id="1121256"/>
    <lineage>
        <taxon>Bacteria</taxon>
        <taxon>Bacillati</taxon>
        <taxon>Bacillota</taxon>
        <taxon>Clostridia</taxon>
        <taxon>Thermoanaerobacterales</taxon>
        <taxon>Thermoanaerobacteraceae</taxon>
        <taxon>Caldanaerobius</taxon>
    </lineage>
</organism>
<dbReference type="OrthoDB" id="9792542at2"/>
<gene>
    <name evidence="2" type="ORF">SAMN02746089_01442</name>
</gene>
<dbReference type="InterPro" id="IPR012349">
    <property type="entry name" value="Split_barrel_FMN-bd"/>
</dbReference>
<dbReference type="RefSeq" id="WP_073343358.1">
    <property type="nucleotide sequence ID" value="NZ_FQVH01000014.1"/>
</dbReference>
<dbReference type="EMBL" id="FQVH01000014">
    <property type="protein sequence ID" value="SHF18868.1"/>
    <property type="molecule type" value="Genomic_DNA"/>
</dbReference>
<dbReference type="SUPFAM" id="SSF50475">
    <property type="entry name" value="FMN-binding split barrel"/>
    <property type="match status" value="1"/>
</dbReference>
<protein>
    <submittedName>
        <fullName evidence="2">Uncharacterized protein, pyridoxamine 5'-phosphate oxidase (PNPOx-like) family</fullName>
    </submittedName>
</protein>
<name>A0A1M4ZLL6_9THEO</name>
<dbReference type="Pfam" id="PF01243">
    <property type="entry name" value="PNPOx_N"/>
    <property type="match status" value="1"/>
</dbReference>
<dbReference type="PANTHER" id="PTHR34818:SF1">
    <property type="entry name" value="PROTEIN BLI-3"/>
    <property type="match status" value="1"/>
</dbReference>
<evidence type="ECO:0000259" key="1">
    <source>
        <dbReference type="Pfam" id="PF01243"/>
    </source>
</evidence>
<dbReference type="InterPro" id="IPR052917">
    <property type="entry name" value="Stress-Dev_Protein"/>
</dbReference>
<feature type="domain" description="Pyridoxamine 5'-phosphate oxidase N-terminal" evidence="1">
    <location>
        <begin position="2"/>
        <end position="114"/>
    </location>
</feature>
<dbReference type="PANTHER" id="PTHR34818">
    <property type="entry name" value="PROTEIN BLI-3"/>
    <property type="match status" value="1"/>
</dbReference>
<dbReference type="AlphaFoldDB" id="A0A1M4ZLL6"/>
<sequence>MEEIVKFLTQNPNGAFATVDNGKPKVRPWQFQFEQDGKFYFCTSNTKNVYRELQKNPYAEFTSTSSDMISVRLSGKVVFTDDLSLKQAVLDKNPSIKAIYKSADNPTFEVFYIEHGEGFLFDISGKVLKKVNF</sequence>
<keyword evidence="3" id="KW-1185">Reference proteome</keyword>
<proteinExistence type="predicted"/>
<dbReference type="Proteomes" id="UP000184088">
    <property type="component" value="Unassembled WGS sequence"/>
</dbReference>
<evidence type="ECO:0000313" key="2">
    <source>
        <dbReference type="EMBL" id="SHF18868.1"/>
    </source>
</evidence>
<reference evidence="2 3" key="1">
    <citation type="submission" date="2016-11" db="EMBL/GenBank/DDBJ databases">
        <authorList>
            <person name="Jaros S."/>
            <person name="Januszkiewicz K."/>
            <person name="Wedrychowicz H."/>
        </authorList>
    </citation>
    <scope>NUCLEOTIDE SEQUENCE [LARGE SCALE GENOMIC DNA]</scope>
    <source>
        <strain evidence="2 3">DSM 17918</strain>
    </source>
</reference>
<dbReference type="STRING" id="1121256.SAMN02746089_01442"/>
<accession>A0A1M4ZLL6</accession>
<dbReference type="Gene3D" id="2.30.110.10">
    <property type="entry name" value="Electron Transport, Fmn-binding Protein, Chain A"/>
    <property type="match status" value="1"/>
</dbReference>
<evidence type="ECO:0000313" key="3">
    <source>
        <dbReference type="Proteomes" id="UP000184088"/>
    </source>
</evidence>
<dbReference type="InterPro" id="IPR011576">
    <property type="entry name" value="Pyridox_Oxase_N"/>
</dbReference>